<dbReference type="Gene3D" id="1.20.1090.10">
    <property type="entry name" value="Dehydroquinate synthase-like - alpha domain"/>
    <property type="match status" value="1"/>
</dbReference>
<dbReference type="InterPro" id="IPR056798">
    <property type="entry name" value="ADH_Fe_C"/>
</dbReference>
<dbReference type="Proteomes" id="UP000198935">
    <property type="component" value="Unassembled WGS sequence"/>
</dbReference>
<dbReference type="SUPFAM" id="SSF56796">
    <property type="entry name" value="Dehydroquinate synthase-like"/>
    <property type="match status" value="1"/>
</dbReference>
<dbReference type="InterPro" id="IPR039697">
    <property type="entry name" value="Alcohol_dehydrogenase_Fe"/>
</dbReference>
<dbReference type="GO" id="GO:0046872">
    <property type="term" value="F:metal ion binding"/>
    <property type="evidence" value="ECO:0007669"/>
    <property type="project" value="InterPro"/>
</dbReference>
<dbReference type="Pfam" id="PF00465">
    <property type="entry name" value="Fe-ADH"/>
    <property type="match status" value="1"/>
</dbReference>
<evidence type="ECO:0000256" key="2">
    <source>
        <dbReference type="ARBA" id="ARBA00023002"/>
    </source>
</evidence>
<evidence type="ECO:0000259" key="4">
    <source>
        <dbReference type="Pfam" id="PF25137"/>
    </source>
</evidence>
<feature type="domain" description="Alcohol dehydrogenase iron-type/glycerol dehydrogenase GldA" evidence="3">
    <location>
        <begin position="8"/>
        <end position="183"/>
    </location>
</feature>
<name>A0A1H3HWS1_9BACI</name>
<evidence type="ECO:0000313" key="5">
    <source>
        <dbReference type="EMBL" id="SDY19288.1"/>
    </source>
</evidence>
<proteinExistence type="inferred from homology"/>
<reference evidence="6" key="1">
    <citation type="submission" date="2016-10" db="EMBL/GenBank/DDBJ databases">
        <authorList>
            <person name="Varghese N."/>
            <person name="Submissions S."/>
        </authorList>
    </citation>
    <scope>NUCLEOTIDE SEQUENCE [LARGE SCALE GENOMIC DNA]</scope>
    <source>
        <strain evidence="6">SP</strain>
    </source>
</reference>
<feature type="domain" description="Fe-containing alcohol dehydrogenase-like C-terminal" evidence="4">
    <location>
        <begin position="195"/>
        <end position="378"/>
    </location>
</feature>
<dbReference type="GO" id="GO:0004022">
    <property type="term" value="F:alcohol dehydrogenase (NAD+) activity"/>
    <property type="evidence" value="ECO:0007669"/>
    <property type="project" value="TreeGrafter"/>
</dbReference>
<evidence type="ECO:0000256" key="1">
    <source>
        <dbReference type="ARBA" id="ARBA00007358"/>
    </source>
</evidence>
<keyword evidence="6" id="KW-1185">Reference proteome</keyword>
<dbReference type="STRING" id="1503961.SAMN05421736_101623"/>
<dbReference type="Gene3D" id="3.40.50.1970">
    <property type="match status" value="1"/>
</dbReference>
<dbReference type="GO" id="GO:0017000">
    <property type="term" value="P:antibiotic biosynthetic process"/>
    <property type="evidence" value="ECO:0007669"/>
    <property type="project" value="InterPro"/>
</dbReference>
<dbReference type="CDD" id="cd08182">
    <property type="entry name" value="HEPD"/>
    <property type="match status" value="1"/>
</dbReference>
<dbReference type="OrthoDB" id="9815791at2"/>
<accession>A0A1H3HWS1</accession>
<comment type="similarity">
    <text evidence="1">Belongs to the iron-containing alcohol dehydrogenase family.</text>
</comment>
<evidence type="ECO:0000259" key="3">
    <source>
        <dbReference type="Pfam" id="PF00465"/>
    </source>
</evidence>
<organism evidence="5 6">
    <name type="scientific">Evansella caseinilytica</name>
    <dbReference type="NCBI Taxonomy" id="1503961"/>
    <lineage>
        <taxon>Bacteria</taxon>
        <taxon>Bacillati</taxon>
        <taxon>Bacillota</taxon>
        <taxon>Bacilli</taxon>
        <taxon>Bacillales</taxon>
        <taxon>Bacillaceae</taxon>
        <taxon>Evansella</taxon>
    </lineage>
</organism>
<dbReference type="InterPro" id="IPR035873">
    <property type="entry name" value="PhpC"/>
</dbReference>
<keyword evidence="2" id="KW-0560">Oxidoreductase</keyword>
<dbReference type="PANTHER" id="PTHR11496">
    <property type="entry name" value="ALCOHOL DEHYDROGENASE"/>
    <property type="match status" value="1"/>
</dbReference>
<dbReference type="EMBL" id="FNPI01000001">
    <property type="protein sequence ID" value="SDY19288.1"/>
    <property type="molecule type" value="Genomic_DNA"/>
</dbReference>
<dbReference type="InterPro" id="IPR001670">
    <property type="entry name" value="ADH_Fe/GldA"/>
</dbReference>
<dbReference type="AlphaFoldDB" id="A0A1H3HWS1"/>
<sequence length="380" mass="42231">MMSPFYNPVRIFTGRDSSQQFAEAVEKDFSQADPILVLTRGNGVHRHSRLQPIMARVENKTVRLLELDISNPDIADIVKIKAEVESFDYRMILAIGGGSVMDTAKALSAMKTIPASDENTIRRAMEDKLYTATNEMVPWVGIPTTSGTGSEVTCWATIWDKAFGKKYSITDERLYAKAAVIIPELTSSVPLKTSVFTALDALCHATEAYWSLHTNPVTRVYALEAIKKITVFLPKLKDNPEAAAVREQLAMASLYAGLAFSNTRTTACHSISYPLTLLHGMEHGLAASYTLGAVLKRNAPGIAELDRLLEAFGVQHVEEVEPFIFDLYRQYHVPTPLREYGVSFQNVQHIVQRAYTKGRMDNNPTEITAEALTEILTEMI</sequence>
<dbReference type="PANTHER" id="PTHR11496:SF102">
    <property type="entry name" value="ALCOHOL DEHYDROGENASE 4"/>
    <property type="match status" value="1"/>
</dbReference>
<gene>
    <name evidence="5" type="ORF">SAMN05421736_101623</name>
</gene>
<dbReference type="Pfam" id="PF25137">
    <property type="entry name" value="ADH_Fe_C"/>
    <property type="match status" value="1"/>
</dbReference>
<evidence type="ECO:0000313" key="6">
    <source>
        <dbReference type="Proteomes" id="UP000198935"/>
    </source>
</evidence>
<protein>
    <submittedName>
        <fullName evidence="5">Phosphonate metabolism-associated iron-containing alcohol dehydrogenase</fullName>
    </submittedName>
</protein>